<dbReference type="GO" id="GO:0005829">
    <property type="term" value="C:cytosol"/>
    <property type="evidence" value="ECO:0007669"/>
    <property type="project" value="TreeGrafter"/>
</dbReference>
<dbReference type="RefSeq" id="WP_091546907.1">
    <property type="nucleotide sequence ID" value="NZ_FMUS01000033.1"/>
</dbReference>
<dbReference type="Pfam" id="PF01037">
    <property type="entry name" value="AsnC_trans_reg"/>
    <property type="match status" value="1"/>
</dbReference>
<evidence type="ECO:0000256" key="1">
    <source>
        <dbReference type="ARBA" id="ARBA00023015"/>
    </source>
</evidence>
<reference evidence="5 6" key="1">
    <citation type="submission" date="2016-10" db="EMBL/GenBank/DDBJ databases">
        <authorList>
            <person name="de Groot N.N."/>
        </authorList>
    </citation>
    <scope>NUCLEOTIDE SEQUENCE [LARGE SCALE GENOMIC DNA]</scope>
    <source>
        <strain evidence="5 6">DSM 18978</strain>
    </source>
</reference>
<name>A0A1G5KZ57_9FIRM</name>
<evidence type="ECO:0000313" key="6">
    <source>
        <dbReference type="Proteomes" id="UP000198636"/>
    </source>
</evidence>
<dbReference type="Pfam" id="PF13412">
    <property type="entry name" value="HTH_24"/>
    <property type="match status" value="1"/>
</dbReference>
<dbReference type="STRING" id="1120976.SAMN03080606_03846"/>
<dbReference type="PANTHER" id="PTHR30154:SF34">
    <property type="entry name" value="TRANSCRIPTIONAL REGULATOR AZLB"/>
    <property type="match status" value="1"/>
</dbReference>
<dbReference type="PRINTS" id="PR00033">
    <property type="entry name" value="HTHASNC"/>
</dbReference>
<keyword evidence="6" id="KW-1185">Reference proteome</keyword>
<dbReference type="CDD" id="cd00090">
    <property type="entry name" value="HTH_ARSR"/>
    <property type="match status" value="1"/>
</dbReference>
<dbReference type="Gene3D" id="3.30.70.920">
    <property type="match status" value="1"/>
</dbReference>
<dbReference type="EMBL" id="FMUS01000033">
    <property type="protein sequence ID" value="SCZ05229.1"/>
    <property type="molecule type" value="Genomic_DNA"/>
</dbReference>
<dbReference type="Gene3D" id="1.10.10.10">
    <property type="entry name" value="Winged helix-like DNA-binding domain superfamily/Winged helix DNA-binding domain"/>
    <property type="match status" value="1"/>
</dbReference>
<dbReference type="GO" id="GO:0043565">
    <property type="term" value="F:sequence-specific DNA binding"/>
    <property type="evidence" value="ECO:0007669"/>
    <property type="project" value="InterPro"/>
</dbReference>
<dbReference type="InterPro" id="IPR036390">
    <property type="entry name" value="WH_DNA-bd_sf"/>
</dbReference>
<dbReference type="AlphaFoldDB" id="A0A1G5KZ57"/>
<dbReference type="SMART" id="SM00344">
    <property type="entry name" value="HTH_ASNC"/>
    <property type="match status" value="1"/>
</dbReference>
<dbReference type="InterPro" id="IPR019887">
    <property type="entry name" value="Tscrpt_reg_AsnC/Lrp_C"/>
</dbReference>
<dbReference type="InterPro" id="IPR011008">
    <property type="entry name" value="Dimeric_a/b-barrel"/>
</dbReference>
<evidence type="ECO:0000256" key="3">
    <source>
        <dbReference type="ARBA" id="ARBA00023163"/>
    </source>
</evidence>
<organism evidence="5 6">
    <name type="scientific">Alkaliphilus peptidifermentans DSM 18978</name>
    <dbReference type="NCBI Taxonomy" id="1120976"/>
    <lineage>
        <taxon>Bacteria</taxon>
        <taxon>Bacillati</taxon>
        <taxon>Bacillota</taxon>
        <taxon>Clostridia</taxon>
        <taxon>Peptostreptococcales</taxon>
        <taxon>Natronincolaceae</taxon>
        <taxon>Alkaliphilus</taxon>
    </lineage>
</organism>
<dbReference type="SUPFAM" id="SSF46785">
    <property type="entry name" value="Winged helix' DNA-binding domain"/>
    <property type="match status" value="1"/>
</dbReference>
<keyword evidence="1" id="KW-0805">Transcription regulation</keyword>
<dbReference type="InterPro" id="IPR011991">
    <property type="entry name" value="ArsR-like_HTH"/>
</dbReference>
<keyword evidence="3" id="KW-0804">Transcription</keyword>
<dbReference type="PANTHER" id="PTHR30154">
    <property type="entry name" value="LEUCINE-RESPONSIVE REGULATORY PROTEIN"/>
    <property type="match status" value="1"/>
</dbReference>
<keyword evidence="2" id="KW-0238">DNA-binding</keyword>
<dbReference type="SUPFAM" id="SSF54909">
    <property type="entry name" value="Dimeric alpha+beta barrel"/>
    <property type="match status" value="1"/>
</dbReference>
<evidence type="ECO:0000256" key="2">
    <source>
        <dbReference type="ARBA" id="ARBA00023125"/>
    </source>
</evidence>
<gene>
    <name evidence="5" type="ORF">SAMN03080606_03846</name>
</gene>
<sequence length="148" mass="17258">MDELDFKILRLLEKNGRMSHEEISKRLNMSRPAIHQRISKLEQREIIKGYSTVIDWTKVGQGIRGIVFINIRTTDFNKIMEQVASLRIEGLTIEKCYRITGQWCIMLEIRTSKTSHITNLHDDLLKIEGMLETFTVLILSEVNKIKSL</sequence>
<feature type="domain" description="HTH asnC-type" evidence="4">
    <location>
        <begin position="1"/>
        <end position="62"/>
    </location>
</feature>
<proteinExistence type="predicted"/>
<dbReference type="OrthoDB" id="66249at2"/>
<evidence type="ECO:0000313" key="5">
    <source>
        <dbReference type="EMBL" id="SCZ05229.1"/>
    </source>
</evidence>
<evidence type="ECO:0000259" key="4">
    <source>
        <dbReference type="PROSITE" id="PS50956"/>
    </source>
</evidence>
<dbReference type="Proteomes" id="UP000198636">
    <property type="component" value="Unassembled WGS sequence"/>
</dbReference>
<dbReference type="InterPro" id="IPR000485">
    <property type="entry name" value="AsnC-type_HTH_dom"/>
</dbReference>
<protein>
    <submittedName>
        <fullName evidence="5">Lrp/AsnC family transcriptional regulator, leucine-responsive regulatory protein</fullName>
    </submittedName>
</protein>
<dbReference type="InterPro" id="IPR036388">
    <property type="entry name" value="WH-like_DNA-bd_sf"/>
</dbReference>
<accession>A0A1G5KZ57</accession>
<dbReference type="GO" id="GO:0043200">
    <property type="term" value="P:response to amino acid"/>
    <property type="evidence" value="ECO:0007669"/>
    <property type="project" value="TreeGrafter"/>
</dbReference>
<dbReference type="InterPro" id="IPR019888">
    <property type="entry name" value="Tscrpt_reg_AsnC-like"/>
</dbReference>
<dbReference type="PROSITE" id="PS50956">
    <property type="entry name" value="HTH_ASNC_2"/>
    <property type="match status" value="1"/>
</dbReference>